<dbReference type="InterPro" id="IPR029060">
    <property type="entry name" value="PIN-like_dom_sf"/>
</dbReference>
<gene>
    <name evidence="1" type="ORF">MNBD_GAMMA09-39</name>
</gene>
<evidence type="ECO:0000313" key="1">
    <source>
        <dbReference type="EMBL" id="VAW70958.1"/>
    </source>
</evidence>
<evidence type="ECO:0008006" key="2">
    <source>
        <dbReference type="Google" id="ProtNLM"/>
    </source>
</evidence>
<proteinExistence type="predicted"/>
<dbReference type="SUPFAM" id="SSF88723">
    <property type="entry name" value="PIN domain-like"/>
    <property type="match status" value="1"/>
</dbReference>
<accession>A0A3B0XRT8</accession>
<dbReference type="Gene3D" id="3.40.50.1010">
    <property type="entry name" value="5'-nuclease"/>
    <property type="match status" value="1"/>
</dbReference>
<dbReference type="AlphaFoldDB" id="A0A3B0XRT8"/>
<reference evidence="1" key="1">
    <citation type="submission" date="2018-06" db="EMBL/GenBank/DDBJ databases">
        <authorList>
            <person name="Zhirakovskaya E."/>
        </authorList>
    </citation>
    <scope>NUCLEOTIDE SEQUENCE</scope>
</reference>
<name>A0A3B0XRT8_9ZZZZ</name>
<organism evidence="1">
    <name type="scientific">hydrothermal vent metagenome</name>
    <dbReference type="NCBI Taxonomy" id="652676"/>
    <lineage>
        <taxon>unclassified sequences</taxon>
        <taxon>metagenomes</taxon>
        <taxon>ecological metagenomes</taxon>
    </lineage>
</organism>
<dbReference type="EMBL" id="UOFI01000212">
    <property type="protein sequence ID" value="VAW70958.1"/>
    <property type="molecule type" value="Genomic_DNA"/>
</dbReference>
<dbReference type="CDD" id="cd09854">
    <property type="entry name" value="PIN_VapC-like"/>
    <property type="match status" value="1"/>
</dbReference>
<protein>
    <recommendedName>
        <fullName evidence="2">PIN domain-containing protein</fullName>
    </recommendedName>
</protein>
<sequence>MLLVVDANVLIDYFNSDLSVLTLAVNHIGPIYVPGVVLDEVDQLSEGDCERLGLIVLEEPVEILLAAGEKRGALSFEDHVCLLLAKENGWICVSNDKPLHRACGEEKVTVKWGLKLMIELVEKELLEKETALNVAQIIQTSNPKHITAEIIEEFRIKINL</sequence>